<dbReference type="Pfam" id="PF08659">
    <property type="entry name" value="KR"/>
    <property type="match status" value="1"/>
</dbReference>
<dbReference type="PROSITE" id="PS00012">
    <property type="entry name" value="PHOSPHOPANTETHEINE"/>
    <property type="match status" value="1"/>
</dbReference>
<evidence type="ECO:0000259" key="3">
    <source>
        <dbReference type="Pfam" id="PF08659"/>
    </source>
</evidence>
<dbReference type="GO" id="GO:0004312">
    <property type="term" value="F:fatty acid synthase activity"/>
    <property type="evidence" value="ECO:0007669"/>
    <property type="project" value="TreeGrafter"/>
</dbReference>
<dbReference type="InterPro" id="IPR006162">
    <property type="entry name" value="Ppantetheine_attach_site"/>
</dbReference>
<dbReference type="InterPro" id="IPR036291">
    <property type="entry name" value="NAD(P)-bd_dom_sf"/>
</dbReference>
<dbReference type="Gene3D" id="3.40.50.720">
    <property type="entry name" value="NAD(P)-binding Rossmann-like Domain"/>
    <property type="match status" value="1"/>
</dbReference>
<protein>
    <recommendedName>
        <fullName evidence="3">Ketoreductase (KR) domain-containing protein</fullName>
    </recommendedName>
</protein>
<gene>
    <name evidence="4" type="ORF">FIBSPDRAFT_1001124</name>
</gene>
<feature type="domain" description="Ketoreductase (KR)" evidence="3">
    <location>
        <begin position="20"/>
        <end position="75"/>
    </location>
</feature>
<accession>A0A167WYE6</accession>
<sequence>MSSITHTAGVIKDVVTSQLSPEPKANVVLLSSISVPSGDRGQAAYVAANSFFDGLAEHRRAIGLHGISLQLVVWESKMTEHLQHAFGHVWSHPGPTMVGNSSRYWRSSCVQHVLTEAVCEMLELKESTLDKQSVTFQRYSPLNGTKMHAYMTCNLADYGVDSIAFTQLAGLIATRLGRRIYNSTSVNTRIELPVVFLSDTSSLAYIVEHLWGRVRNDEKGGSGKAWRGTRESIVGRVTAD</sequence>
<dbReference type="Proteomes" id="UP000076532">
    <property type="component" value="Unassembled WGS sequence"/>
</dbReference>
<dbReference type="OrthoDB" id="5334845at2759"/>
<evidence type="ECO:0000313" key="5">
    <source>
        <dbReference type="Proteomes" id="UP000076532"/>
    </source>
</evidence>
<dbReference type="AlphaFoldDB" id="A0A167WYE6"/>
<keyword evidence="1" id="KW-0596">Phosphopantetheine</keyword>
<reference evidence="4 5" key="1">
    <citation type="journal article" date="2016" name="Mol. Biol. Evol.">
        <title>Comparative Genomics of Early-Diverging Mushroom-Forming Fungi Provides Insights into the Origins of Lignocellulose Decay Capabilities.</title>
        <authorList>
            <person name="Nagy L.G."/>
            <person name="Riley R."/>
            <person name="Tritt A."/>
            <person name="Adam C."/>
            <person name="Daum C."/>
            <person name="Floudas D."/>
            <person name="Sun H."/>
            <person name="Yadav J.S."/>
            <person name="Pangilinan J."/>
            <person name="Larsson K.H."/>
            <person name="Matsuura K."/>
            <person name="Barry K."/>
            <person name="Labutti K."/>
            <person name="Kuo R."/>
            <person name="Ohm R.A."/>
            <person name="Bhattacharya S.S."/>
            <person name="Shirouzu T."/>
            <person name="Yoshinaga Y."/>
            <person name="Martin F.M."/>
            <person name="Grigoriev I.V."/>
            <person name="Hibbett D.S."/>
        </authorList>
    </citation>
    <scope>NUCLEOTIDE SEQUENCE [LARGE SCALE GENOMIC DNA]</scope>
    <source>
        <strain evidence="4 5">CBS 109695</strain>
    </source>
</reference>
<dbReference type="PANTHER" id="PTHR43775">
    <property type="entry name" value="FATTY ACID SYNTHASE"/>
    <property type="match status" value="1"/>
</dbReference>
<evidence type="ECO:0000313" key="4">
    <source>
        <dbReference type="EMBL" id="KZP06622.1"/>
    </source>
</evidence>
<dbReference type="EMBL" id="KV417779">
    <property type="protein sequence ID" value="KZP06622.1"/>
    <property type="molecule type" value="Genomic_DNA"/>
</dbReference>
<keyword evidence="5" id="KW-1185">Reference proteome</keyword>
<evidence type="ECO:0000256" key="2">
    <source>
        <dbReference type="ARBA" id="ARBA00022553"/>
    </source>
</evidence>
<keyword evidence="2" id="KW-0597">Phosphoprotein</keyword>
<name>A0A167WYE6_9AGAM</name>
<evidence type="ECO:0000256" key="1">
    <source>
        <dbReference type="ARBA" id="ARBA00022450"/>
    </source>
</evidence>
<dbReference type="InterPro" id="IPR050091">
    <property type="entry name" value="PKS_NRPS_Biosynth_Enz"/>
</dbReference>
<dbReference type="InterPro" id="IPR013968">
    <property type="entry name" value="PKS_KR"/>
</dbReference>
<organism evidence="4 5">
    <name type="scientific">Athelia psychrophila</name>
    <dbReference type="NCBI Taxonomy" id="1759441"/>
    <lineage>
        <taxon>Eukaryota</taxon>
        <taxon>Fungi</taxon>
        <taxon>Dikarya</taxon>
        <taxon>Basidiomycota</taxon>
        <taxon>Agaricomycotina</taxon>
        <taxon>Agaricomycetes</taxon>
        <taxon>Agaricomycetidae</taxon>
        <taxon>Atheliales</taxon>
        <taxon>Atheliaceae</taxon>
        <taxon>Athelia</taxon>
    </lineage>
</organism>
<dbReference type="SUPFAM" id="SSF51735">
    <property type="entry name" value="NAD(P)-binding Rossmann-fold domains"/>
    <property type="match status" value="1"/>
</dbReference>
<dbReference type="GO" id="GO:0006633">
    <property type="term" value="P:fatty acid biosynthetic process"/>
    <property type="evidence" value="ECO:0007669"/>
    <property type="project" value="TreeGrafter"/>
</dbReference>
<proteinExistence type="predicted"/>
<dbReference type="PANTHER" id="PTHR43775:SF37">
    <property type="entry name" value="SI:DKEY-61P9.11"/>
    <property type="match status" value="1"/>
</dbReference>
<dbReference type="STRING" id="436010.A0A167WYE6"/>